<dbReference type="PANTHER" id="PTHR18957:SF0">
    <property type="entry name" value="CENTLEIN"/>
    <property type="match status" value="1"/>
</dbReference>
<feature type="compositionally biased region" description="Basic and acidic residues" evidence="2">
    <location>
        <begin position="229"/>
        <end position="240"/>
    </location>
</feature>
<dbReference type="RefSeq" id="XP_006811712.1">
    <property type="nucleotide sequence ID" value="XM_006811649.1"/>
</dbReference>
<reference evidence="4" key="1">
    <citation type="submission" date="2025-08" db="UniProtKB">
        <authorList>
            <consortium name="RefSeq"/>
        </authorList>
    </citation>
    <scope>IDENTIFICATION</scope>
    <source>
        <tissue evidence="4">Testes</tissue>
    </source>
</reference>
<gene>
    <name evidence="4" type="primary">LOC100377658</name>
</gene>
<dbReference type="InterPro" id="IPR038810">
    <property type="entry name" value="CNTLN"/>
</dbReference>
<feature type="compositionally biased region" description="Polar residues" evidence="2">
    <location>
        <begin position="218"/>
        <end position="228"/>
    </location>
</feature>
<evidence type="ECO:0000313" key="4">
    <source>
        <dbReference type="RefSeq" id="XP_006811712.1"/>
    </source>
</evidence>
<feature type="region of interest" description="Disordered" evidence="2">
    <location>
        <begin position="388"/>
        <end position="444"/>
    </location>
</feature>
<dbReference type="PANTHER" id="PTHR18957">
    <property type="entry name" value="CENTLEIN"/>
    <property type="match status" value="1"/>
</dbReference>
<evidence type="ECO:0000313" key="3">
    <source>
        <dbReference type="Proteomes" id="UP000694865"/>
    </source>
</evidence>
<keyword evidence="1" id="KW-0175">Coiled coil</keyword>
<accession>A0ABM0LVC1</accession>
<feature type="region of interest" description="Disordered" evidence="2">
    <location>
        <begin position="739"/>
        <end position="772"/>
    </location>
</feature>
<dbReference type="GeneID" id="100377658"/>
<protein>
    <submittedName>
        <fullName evidence="4">Centlein-like</fullName>
    </submittedName>
</protein>
<name>A0ABM0LVC1_SACKO</name>
<sequence length="895" mass="104403">MASPERSKDAEISRLRAENQALADELAQCQADKEFVWSLWKRLQVASPDMTQAISLVLQREKEKAEIKDRKVLEILRIKDERISELDKLLTQQQQELNDFVARKIYLDEENSVLNRENRDLKEKRRSLEELLQSRESRLKTSEDLNRQVIDNLDRDKQDLTTRVTELLVESDKAKDEIHQVKKANSCLENKLKIVEADLREKTREHDRLMREHEDTLTRLQNHDIQTQKQDREDRNKERDNEKLRKELNELNALHNQCSEHASQQADLIRQLQSLQFDTQKIMKNQEEAHTMESSSLQSMYSDLNSRYQALKADFDNSERHLSTIPARNVSMQVNFAPWDAEVQVCESCVINECKMTSLQTEVDLLKERLKEKSRLIYAMDKEDPDKEYDLSLTRSKRRSMVENTGSSHFSSGNRSRSLSPMRAPLHTSSPKQRRSAGISTDKKTDDLEKLLKLKNAEIEDLRAAHDRRLARLRALQHNYNILKEQIKTYEEENSGRKKKKKMHRSDPRKLQQEDSDSVWNELAYFKGHNRNLLMERMNLQEELDLLKVQTAADAAHVGELTRCLQQEKEQLKGQLAEAERSRKIKDTERKEISEQKRKIKSLEKLLERLESESNDLIDERDNLVKEKRNLKNEISRLKQELLEKDGEVTEVRKENHYLTKKLRQRKLSRNKARRCKSVKEHQRALNRSIQHMSALFSDFDEDGWEEISTDSGGEETGDSLGDRIVRTATSPDLTCRTLDRSLRRRRRRHDSSGRSISPRSITKPSKRQAASIHGHIKRLAKRYEVNESERKLKWSNIGVQTDDEAPRPCNHLTVIGVGDNSVTDYTNNTTIDTTIVRRRDIATSPHMGLAKLGKSLNRSHRLESPSMSSLKQRLGSLQQQVTVLRDSKACYKKV</sequence>
<feature type="compositionally biased region" description="Basic and acidic residues" evidence="2">
    <location>
        <begin position="205"/>
        <end position="217"/>
    </location>
</feature>
<feature type="compositionally biased region" description="Low complexity" evidence="2">
    <location>
        <begin position="406"/>
        <end position="420"/>
    </location>
</feature>
<evidence type="ECO:0000256" key="1">
    <source>
        <dbReference type="SAM" id="Coils"/>
    </source>
</evidence>
<feature type="coiled-coil region" evidence="1">
    <location>
        <begin position="530"/>
        <end position="655"/>
    </location>
</feature>
<proteinExistence type="predicted"/>
<keyword evidence="3" id="KW-1185">Reference proteome</keyword>
<evidence type="ECO:0000256" key="2">
    <source>
        <dbReference type="SAM" id="MobiDB-lite"/>
    </source>
</evidence>
<organism evidence="3 4">
    <name type="scientific">Saccoglossus kowalevskii</name>
    <name type="common">Acorn worm</name>
    <dbReference type="NCBI Taxonomy" id="10224"/>
    <lineage>
        <taxon>Eukaryota</taxon>
        <taxon>Metazoa</taxon>
        <taxon>Hemichordata</taxon>
        <taxon>Enteropneusta</taxon>
        <taxon>Harrimaniidae</taxon>
        <taxon>Saccoglossus</taxon>
    </lineage>
</organism>
<dbReference type="Proteomes" id="UP000694865">
    <property type="component" value="Unplaced"/>
</dbReference>
<feature type="region of interest" description="Disordered" evidence="2">
    <location>
        <begin position="205"/>
        <end position="240"/>
    </location>
</feature>
<feature type="region of interest" description="Disordered" evidence="2">
    <location>
        <begin position="491"/>
        <end position="514"/>
    </location>
</feature>